<dbReference type="RefSeq" id="WP_096346940.1">
    <property type="nucleotide sequence ID" value="NZ_CP033116.1"/>
</dbReference>
<proteinExistence type="predicted"/>
<name>A0AA91U261_9GAMM</name>
<organism evidence="1 3">
    <name type="scientific">Halopseudomonas pelagia</name>
    <dbReference type="NCBI Taxonomy" id="553151"/>
    <lineage>
        <taxon>Bacteria</taxon>
        <taxon>Pseudomonadati</taxon>
        <taxon>Pseudomonadota</taxon>
        <taxon>Gammaproteobacteria</taxon>
        <taxon>Pseudomonadales</taxon>
        <taxon>Pseudomonadaceae</taxon>
        <taxon>Halopseudomonas</taxon>
    </lineage>
</organism>
<sequence>MEKQRLKINLPPIRDDASGYKYLSKLSDQLISNPQHFYTFDFSKCSTMSHNGLAVIGGVCNYLKRHELQTPFFSMFSDKKIGFSLDGMSPRLQSRLQELGFWNYVQPDHGVVGGNDYIGYREHEEVLKDFEIINHLQDSWLTNEKLSLSTSLKNEIVSSIYEIFVNAYGHGLKENLNNQSVISCGYYEAKEKRLSLSVLDFGGGVVRSVQKCFPNVAKEEAFRWALEVGNSTRTDSPADIPRGLGFGLLKDFILVNGGVLRVCSDGYMATVSDNGSYVTQSMPGHFFGTLVSITVNCDGKHYKLRSEVASAPSYF</sequence>
<dbReference type="Proteomes" id="UP000344571">
    <property type="component" value="Chromosome"/>
</dbReference>
<evidence type="ECO:0000313" key="4">
    <source>
        <dbReference type="Proteomes" id="UP000344571"/>
    </source>
</evidence>
<accession>A0AA91U261</accession>
<dbReference type="EMBL" id="NWMT01000148">
    <property type="protein sequence ID" value="PCC98991.1"/>
    <property type="molecule type" value="Genomic_DNA"/>
</dbReference>
<evidence type="ECO:0000313" key="3">
    <source>
        <dbReference type="Proteomes" id="UP000243750"/>
    </source>
</evidence>
<reference evidence="2 4" key="2">
    <citation type="submission" date="2018-10" db="EMBL/GenBank/DDBJ databases">
        <title>Complete genome sequence of Pseudomonas pelagia strain Kongs-67.</title>
        <authorList>
            <person name="Sinha R.K."/>
            <person name="Krishnan K."/>
        </authorList>
    </citation>
    <scope>NUCLEOTIDE SEQUENCE [LARGE SCALE GENOMIC DNA]</scope>
    <source>
        <strain evidence="2 4">Kongs-67</strain>
    </source>
</reference>
<evidence type="ECO:0000313" key="2">
    <source>
        <dbReference type="EMBL" id="QFY55416.1"/>
    </source>
</evidence>
<dbReference type="Proteomes" id="UP000243750">
    <property type="component" value="Unassembled WGS sequence"/>
</dbReference>
<reference evidence="1 3" key="1">
    <citation type="submission" date="2017-09" db="EMBL/GenBank/DDBJ databases">
        <title>Bacterial and phytoplankton interrelationship in Kongsfjorden, an Arctic fjord.</title>
        <authorList>
            <person name="Sinha R."/>
            <person name="Krishnan K."/>
        </authorList>
    </citation>
    <scope>NUCLEOTIDE SEQUENCE [LARGE SCALE GENOMIC DNA]</scope>
    <source>
        <strain evidence="1 3">58</strain>
    </source>
</reference>
<gene>
    <name evidence="1" type="ORF">CO192_12605</name>
    <name evidence="2" type="ORF">EAO82_02885</name>
</gene>
<evidence type="ECO:0000313" key="1">
    <source>
        <dbReference type="EMBL" id="PCC98991.1"/>
    </source>
</evidence>
<keyword evidence="4" id="KW-1185">Reference proteome</keyword>
<dbReference type="EMBL" id="CP033116">
    <property type="protein sequence ID" value="QFY55416.1"/>
    <property type="molecule type" value="Genomic_DNA"/>
</dbReference>
<protein>
    <submittedName>
        <fullName evidence="1">Uncharacterized protein</fullName>
    </submittedName>
</protein>
<dbReference type="AlphaFoldDB" id="A0AA91U261"/>